<keyword evidence="2" id="KW-1185">Reference proteome</keyword>
<evidence type="ECO:0000313" key="1">
    <source>
        <dbReference type="EMBL" id="MBP1987954.1"/>
    </source>
</evidence>
<protein>
    <recommendedName>
        <fullName evidence="3">DUF3800 domain-containing protein</fullName>
    </recommendedName>
</protein>
<dbReference type="OrthoDB" id="275656at2157"/>
<comment type="caution">
    <text evidence="1">The sequence shown here is derived from an EMBL/GenBank/DDBJ whole genome shotgun (WGS) entry which is preliminary data.</text>
</comment>
<name>A0A8T4H2B2_9EURY</name>
<evidence type="ECO:0000313" key="2">
    <source>
        <dbReference type="Proteomes" id="UP000823736"/>
    </source>
</evidence>
<dbReference type="Proteomes" id="UP000823736">
    <property type="component" value="Unassembled WGS sequence"/>
</dbReference>
<dbReference type="RefSeq" id="WP_209492307.1">
    <property type="nucleotide sequence ID" value="NZ_JAGGLC010000005.1"/>
</dbReference>
<dbReference type="EMBL" id="JAGGLC010000005">
    <property type="protein sequence ID" value="MBP1987954.1"/>
    <property type="molecule type" value="Genomic_DNA"/>
</dbReference>
<gene>
    <name evidence="1" type="ORF">J2753_002464</name>
</gene>
<accession>A0A8T4H2B2</accession>
<sequence>MATLYVCVDESGRQDSGQCYTVAGCWFVSERRAIDTLDGTKDKLMETMFEGGPNELKGSKAGPDTLNTGVDYLRNVVYEDESIEQSSLPWSMSYPVGFSLVAFTPDTITETISDYIDRLDRPRVIQSFALNAVLKPLVHPEQVCLDGSISDVRVLLDSTTWDQPASDYARSCGEHQSRTRNA</sequence>
<evidence type="ECO:0008006" key="3">
    <source>
        <dbReference type="Google" id="ProtNLM"/>
    </source>
</evidence>
<dbReference type="AlphaFoldDB" id="A0A8T4H2B2"/>
<reference evidence="1" key="1">
    <citation type="submission" date="2021-03" db="EMBL/GenBank/DDBJ databases">
        <title>Genomic Encyclopedia of Type Strains, Phase IV (KMG-IV): sequencing the most valuable type-strain genomes for metagenomic binning, comparative biology and taxonomic classification.</title>
        <authorList>
            <person name="Goeker M."/>
        </authorList>
    </citation>
    <scope>NUCLEOTIDE SEQUENCE</scope>
    <source>
        <strain evidence="1">DSM 26232</strain>
    </source>
</reference>
<proteinExistence type="predicted"/>
<organism evidence="1 2">
    <name type="scientific">Halolamina salifodinae</name>
    <dbReference type="NCBI Taxonomy" id="1202767"/>
    <lineage>
        <taxon>Archaea</taxon>
        <taxon>Methanobacteriati</taxon>
        <taxon>Methanobacteriota</taxon>
        <taxon>Stenosarchaea group</taxon>
        <taxon>Halobacteria</taxon>
        <taxon>Halobacteriales</taxon>
        <taxon>Haloferacaceae</taxon>
    </lineage>
</organism>